<evidence type="ECO:0000256" key="1">
    <source>
        <dbReference type="SAM" id="Coils"/>
    </source>
</evidence>
<keyword evidence="1" id="KW-0175">Coiled coil</keyword>
<feature type="region of interest" description="Disordered" evidence="2">
    <location>
        <begin position="1"/>
        <end position="22"/>
    </location>
</feature>
<reference evidence="3" key="1">
    <citation type="submission" date="2021-12" db="EMBL/GenBank/DDBJ databases">
        <title>Prjna785345.</title>
        <authorList>
            <person name="Rujirawat T."/>
            <person name="Krajaejun T."/>
        </authorList>
    </citation>
    <scope>NUCLEOTIDE SEQUENCE</scope>
    <source>
        <strain evidence="3">Pi057C3</strain>
    </source>
</reference>
<gene>
    <name evidence="3" type="ORF">P43SY_008580</name>
</gene>
<dbReference type="Proteomes" id="UP001209570">
    <property type="component" value="Unassembled WGS sequence"/>
</dbReference>
<dbReference type="Gene3D" id="1.25.10.10">
    <property type="entry name" value="Leucine-rich Repeat Variant"/>
    <property type="match status" value="2"/>
</dbReference>
<dbReference type="PANTHER" id="PTHR23315">
    <property type="entry name" value="U BOX DOMAIN-CONTAINING"/>
    <property type="match status" value="1"/>
</dbReference>
<organism evidence="3 4">
    <name type="scientific">Pythium insidiosum</name>
    <name type="common">Pythiosis disease agent</name>
    <dbReference type="NCBI Taxonomy" id="114742"/>
    <lineage>
        <taxon>Eukaryota</taxon>
        <taxon>Sar</taxon>
        <taxon>Stramenopiles</taxon>
        <taxon>Oomycota</taxon>
        <taxon>Peronosporomycetes</taxon>
        <taxon>Pythiales</taxon>
        <taxon>Pythiaceae</taxon>
        <taxon>Pythium</taxon>
    </lineage>
</organism>
<dbReference type="InterPro" id="IPR000225">
    <property type="entry name" value="Armadillo"/>
</dbReference>
<keyword evidence="4" id="KW-1185">Reference proteome</keyword>
<dbReference type="InterPro" id="IPR016024">
    <property type="entry name" value="ARM-type_fold"/>
</dbReference>
<accession>A0AAD5Q8L1</accession>
<protein>
    <submittedName>
        <fullName evidence="3">Uncharacterized protein</fullName>
    </submittedName>
</protein>
<comment type="caution">
    <text evidence="3">The sequence shown here is derived from an EMBL/GenBank/DDBJ whole genome shotgun (WGS) entry which is preliminary data.</text>
</comment>
<dbReference type="SUPFAM" id="SSF48371">
    <property type="entry name" value="ARM repeat"/>
    <property type="match status" value="1"/>
</dbReference>
<feature type="coiled-coil region" evidence="1">
    <location>
        <begin position="23"/>
        <end position="75"/>
    </location>
</feature>
<dbReference type="SMART" id="SM00185">
    <property type="entry name" value="ARM"/>
    <property type="match status" value="6"/>
</dbReference>
<dbReference type="PANTHER" id="PTHR23315:SF7">
    <property type="entry name" value="U-BOX DOMAIN-CONTAINING PROTEIN 4"/>
    <property type="match status" value="1"/>
</dbReference>
<dbReference type="EMBL" id="JAKCXM010000260">
    <property type="protein sequence ID" value="KAJ0397252.1"/>
    <property type="molecule type" value="Genomic_DNA"/>
</dbReference>
<name>A0AAD5Q8L1_PYTIN</name>
<sequence>MTGASTPVKPRDAVYPAVPTPKERELSRQVVDLQQEKDALEQKLMTQIRDLESQVHKLQVRIHDLQQHLQATKREQVQGEQAAIEHERGTWRERFAALQRELDLERNDKDAQKQWRLKFVQTTESTQQGESLVDPVDDILARFAQSVALLPARAAPKATQAGVLPFLVHLLRENYSDVVTGSVLLALGHLAIYQQPRRISRYNRESHATTGDAINVKEEIVKAGVAAPLAHVLEVCRNPRVLVEACRLCAALSGFVPNKRALAAKHVVRFLIRLLLPTMSDGFHNSADLANEVIDSARLEKLPLPTHGELQRYALSALVNLAHNSEILRSQIVNFQFIPIAVRYVRDSTDVSVQTEAAKLLGNLAYNHVVNQSAIMTAEGDTILSKRMSSEYVARSRELVTACAIGIGNLAFTSVNQLSIGYGDAMTYLLQILVDSTQPLLLDAAAIALSSLCHQNPLNKNRLLAQNGIQVLVYVISRSQRYAHDEDVLVSALECFAIVARTHQARQQVYELDGHIPICQLCKTTKSDVLLRASAMAVSALVPTPLEREHWRRDGKECKLETKRIGLAALERAQHSLYSKAKPAPKDKASGAASPREEGVPSWLLQAISQLTAYAAPTSSAASDVDLQCGNPTEEAPSELHARSYFSMESLTEIEPDSLCPKFYE</sequence>
<evidence type="ECO:0000256" key="2">
    <source>
        <dbReference type="SAM" id="MobiDB-lite"/>
    </source>
</evidence>
<evidence type="ECO:0000313" key="4">
    <source>
        <dbReference type="Proteomes" id="UP001209570"/>
    </source>
</evidence>
<dbReference type="InterPro" id="IPR011989">
    <property type="entry name" value="ARM-like"/>
</dbReference>
<proteinExistence type="predicted"/>
<evidence type="ECO:0000313" key="3">
    <source>
        <dbReference type="EMBL" id="KAJ0397252.1"/>
    </source>
</evidence>
<dbReference type="AlphaFoldDB" id="A0AAD5Q8L1"/>